<evidence type="ECO:0000313" key="1">
    <source>
        <dbReference type="EMBL" id="KIJ08247.1"/>
    </source>
</evidence>
<reference evidence="2" key="2">
    <citation type="submission" date="2015-01" db="EMBL/GenBank/DDBJ databases">
        <title>Evolutionary Origins and Diversification of the Mycorrhizal Mutualists.</title>
        <authorList>
            <consortium name="DOE Joint Genome Institute"/>
            <consortium name="Mycorrhizal Genomics Consortium"/>
            <person name="Kohler A."/>
            <person name="Kuo A."/>
            <person name="Nagy L.G."/>
            <person name="Floudas D."/>
            <person name="Copeland A."/>
            <person name="Barry K.W."/>
            <person name="Cichocki N."/>
            <person name="Veneault-Fourrey C."/>
            <person name="LaButti K."/>
            <person name="Lindquist E.A."/>
            <person name="Lipzen A."/>
            <person name="Lundell T."/>
            <person name="Morin E."/>
            <person name="Murat C."/>
            <person name="Riley R."/>
            <person name="Ohm R."/>
            <person name="Sun H."/>
            <person name="Tunlid A."/>
            <person name="Henrissat B."/>
            <person name="Grigoriev I.V."/>
            <person name="Hibbett D.S."/>
            <person name="Martin F."/>
        </authorList>
    </citation>
    <scope>NUCLEOTIDE SEQUENCE [LARGE SCALE GENOMIC DNA]</scope>
    <source>
        <strain evidence="2">ATCC 200175</strain>
    </source>
</reference>
<gene>
    <name evidence="1" type="ORF">PAXINDRAFT_89137</name>
</gene>
<keyword evidence="2" id="KW-1185">Reference proteome</keyword>
<accession>A0A0C9TK68</accession>
<reference evidence="1 2" key="1">
    <citation type="submission" date="2014-06" db="EMBL/GenBank/DDBJ databases">
        <authorList>
            <consortium name="DOE Joint Genome Institute"/>
            <person name="Kuo A."/>
            <person name="Kohler A."/>
            <person name="Nagy L.G."/>
            <person name="Floudas D."/>
            <person name="Copeland A."/>
            <person name="Barry K.W."/>
            <person name="Cichocki N."/>
            <person name="Veneault-Fourrey C."/>
            <person name="LaButti K."/>
            <person name="Lindquist E.A."/>
            <person name="Lipzen A."/>
            <person name="Lundell T."/>
            <person name="Morin E."/>
            <person name="Murat C."/>
            <person name="Sun H."/>
            <person name="Tunlid A."/>
            <person name="Henrissat B."/>
            <person name="Grigoriev I.V."/>
            <person name="Hibbett D.S."/>
            <person name="Martin F."/>
            <person name="Nordberg H.P."/>
            <person name="Cantor M.N."/>
            <person name="Hua S.X."/>
        </authorList>
    </citation>
    <scope>NUCLEOTIDE SEQUENCE [LARGE SCALE GENOMIC DNA]</scope>
    <source>
        <strain evidence="1 2">ATCC 200175</strain>
    </source>
</reference>
<name>A0A0C9TK68_PAXIN</name>
<organism evidence="1 2">
    <name type="scientific">Paxillus involutus ATCC 200175</name>
    <dbReference type="NCBI Taxonomy" id="664439"/>
    <lineage>
        <taxon>Eukaryota</taxon>
        <taxon>Fungi</taxon>
        <taxon>Dikarya</taxon>
        <taxon>Basidiomycota</taxon>
        <taxon>Agaricomycotina</taxon>
        <taxon>Agaricomycetes</taxon>
        <taxon>Agaricomycetidae</taxon>
        <taxon>Boletales</taxon>
        <taxon>Paxilineae</taxon>
        <taxon>Paxillaceae</taxon>
        <taxon>Paxillus</taxon>
    </lineage>
</organism>
<feature type="non-terminal residue" evidence="1">
    <location>
        <position position="1"/>
    </location>
</feature>
<proteinExistence type="predicted"/>
<evidence type="ECO:0008006" key="3">
    <source>
        <dbReference type="Google" id="ProtNLM"/>
    </source>
</evidence>
<dbReference type="AlphaFoldDB" id="A0A0C9TK68"/>
<dbReference type="HOGENOM" id="CLU_108608_1_0_1"/>
<dbReference type="Proteomes" id="UP000053647">
    <property type="component" value="Unassembled WGS sequence"/>
</dbReference>
<protein>
    <recommendedName>
        <fullName evidence="3">Retrotransposon gag domain-containing protein</fullName>
    </recommendedName>
</protein>
<evidence type="ECO:0000313" key="2">
    <source>
        <dbReference type="Proteomes" id="UP000053647"/>
    </source>
</evidence>
<dbReference type="OrthoDB" id="3205788at2759"/>
<sequence length="121" mass="14467">YLDGRAYKFYEHNVLDLKKKYSLTEFFEALFDYIFPANFCMHQRDKLDSCRQDSWSVLDFMRRLQEIANTVGDITECDMVLAFWCWCQFYLCAELTRNGYDSTTVSLVILEAECLRYEKAQ</sequence>
<dbReference type="EMBL" id="KN819665">
    <property type="protein sequence ID" value="KIJ08247.1"/>
    <property type="molecule type" value="Genomic_DNA"/>
</dbReference>